<dbReference type="Pfam" id="PF09981">
    <property type="entry name" value="DUF2218"/>
    <property type="match status" value="1"/>
</dbReference>
<dbReference type="Gene3D" id="3.30.310.50">
    <property type="entry name" value="Alpha-D-phosphohexomutase, C-terminal domain"/>
    <property type="match status" value="1"/>
</dbReference>
<feature type="transmembrane region" description="Helical" evidence="2">
    <location>
        <begin position="182"/>
        <end position="204"/>
    </location>
</feature>
<keyword evidence="2" id="KW-0472">Membrane</keyword>
<feature type="transmembrane region" description="Helical" evidence="2">
    <location>
        <begin position="154"/>
        <end position="176"/>
    </location>
</feature>
<sequence>MPITEAHVETDRPGRYLVQLCRHFSNKGRHLGHRPRTRHGGDGFAGTDPSPGFRPDEITVEWSETHGVLDLPWGRCTMRTGPGVLTLRIDAADEENLRRFQDLLTAHLDRFSRRAPLTVEWQRPEEPDGQLETARPVPGTAVARRRWHHGWTGFGAACAVIVAVALHLGLGGAVLADTQWTGWAIGFIVTAVVVKVAVLSVFAVRHGPRRTD</sequence>
<organism evidence="3">
    <name type="scientific">Streptomyces aureus</name>
    <dbReference type="NCBI Taxonomy" id="193461"/>
    <lineage>
        <taxon>Bacteria</taxon>
        <taxon>Bacillati</taxon>
        <taxon>Actinomycetota</taxon>
        <taxon>Actinomycetes</taxon>
        <taxon>Kitasatosporales</taxon>
        <taxon>Streptomycetaceae</taxon>
        <taxon>Streptomyces</taxon>
    </lineage>
</organism>
<keyword evidence="2" id="KW-0812">Transmembrane</keyword>
<dbReference type="AlphaFoldDB" id="A0A088DB19"/>
<feature type="compositionally biased region" description="Basic residues" evidence="1">
    <location>
        <begin position="28"/>
        <end position="38"/>
    </location>
</feature>
<proteinExistence type="predicted"/>
<reference evidence="3" key="1">
    <citation type="journal article" date="2014" name="ChemBioChem">
        <title>Biosynthesis of colabomycin E, a new manumycin-family metabolite, involves an unusual chain-length factor.</title>
        <authorList>
            <person name="Petrickova K."/>
            <person name="Pospisil S."/>
            <person name="Kuzma M."/>
            <person name="Tylova T."/>
            <person name="Jagr M."/>
            <person name="Tomek P."/>
            <person name="Chronakova A."/>
            <person name="Brabcova E."/>
            <person name="Andera L."/>
            <person name="Kristufek V."/>
            <person name="Petricek M."/>
        </authorList>
    </citation>
    <scope>NUCLEOTIDE SEQUENCE</scope>
    <source>
        <strain evidence="3">SOK1/5-04</strain>
    </source>
</reference>
<accession>A0A088DB19</accession>
<evidence type="ECO:0000256" key="2">
    <source>
        <dbReference type="SAM" id="Phobius"/>
    </source>
</evidence>
<feature type="region of interest" description="Disordered" evidence="1">
    <location>
        <begin position="28"/>
        <end position="54"/>
    </location>
</feature>
<evidence type="ECO:0000256" key="1">
    <source>
        <dbReference type="SAM" id="MobiDB-lite"/>
    </source>
</evidence>
<evidence type="ECO:0000313" key="3">
    <source>
        <dbReference type="EMBL" id="AIL50193.1"/>
    </source>
</evidence>
<protein>
    <recommendedName>
        <fullName evidence="4">DUF2218 domain-containing protein</fullName>
    </recommendedName>
</protein>
<name>A0A088DB19_9ACTN</name>
<dbReference type="EMBL" id="KF850685">
    <property type="protein sequence ID" value="AIL50193.1"/>
    <property type="molecule type" value="Genomic_DNA"/>
</dbReference>
<dbReference type="InterPro" id="IPR014543">
    <property type="entry name" value="UCP028291"/>
</dbReference>
<evidence type="ECO:0008006" key="4">
    <source>
        <dbReference type="Google" id="ProtNLM"/>
    </source>
</evidence>
<keyword evidence="2" id="KW-1133">Transmembrane helix</keyword>